<dbReference type="InterPro" id="IPR006137">
    <property type="entry name" value="NADH_UbQ_OxRdtase-like_20kDa"/>
</dbReference>
<comment type="caution">
    <text evidence="10">The sequence shown here is derived from an EMBL/GenBank/DDBJ whole genome shotgun (WGS) entry which is preliminary data.</text>
</comment>
<dbReference type="Gene3D" id="3.40.50.12280">
    <property type="match status" value="1"/>
</dbReference>
<evidence type="ECO:0000259" key="9">
    <source>
        <dbReference type="Pfam" id="PF01058"/>
    </source>
</evidence>
<keyword evidence="11" id="KW-1185">Reference proteome</keyword>
<keyword evidence="5" id="KW-0479">Metal-binding</keyword>
<organism evidence="10 11">
    <name type="scientific">Swaminathania salitolerans</name>
    <dbReference type="NCBI Taxonomy" id="182838"/>
    <lineage>
        <taxon>Bacteria</taxon>
        <taxon>Pseudomonadati</taxon>
        <taxon>Pseudomonadota</taxon>
        <taxon>Alphaproteobacteria</taxon>
        <taxon>Acetobacterales</taxon>
        <taxon>Acetobacteraceae</taxon>
        <taxon>Swaminathania</taxon>
    </lineage>
</organism>
<dbReference type="InterPro" id="IPR052375">
    <property type="entry name" value="Complex_I_20kDa-like"/>
</dbReference>
<protein>
    <recommendedName>
        <fullName evidence="9">NADH:ubiquinone oxidoreductase-like 20kDa subunit domain-containing protein</fullName>
    </recommendedName>
</protein>
<dbReference type="Pfam" id="PF01058">
    <property type="entry name" value="Oxidored_q6"/>
    <property type="match status" value="1"/>
</dbReference>
<feature type="domain" description="NADH:ubiquinone oxidoreductase-like 20kDa subunit" evidence="9">
    <location>
        <begin position="36"/>
        <end position="150"/>
    </location>
</feature>
<evidence type="ECO:0000256" key="4">
    <source>
        <dbReference type="ARBA" id="ARBA00022485"/>
    </source>
</evidence>
<dbReference type="PANTHER" id="PTHR42989">
    <property type="entry name" value="HYDROGENASE-4 COMPONENT I"/>
    <property type="match status" value="1"/>
</dbReference>
<evidence type="ECO:0000256" key="8">
    <source>
        <dbReference type="ARBA" id="ARBA00023136"/>
    </source>
</evidence>
<evidence type="ECO:0000256" key="5">
    <source>
        <dbReference type="ARBA" id="ARBA00022723"/>
    </source>
</evidence>
<keyword evidence="4" id="KW-0004">4Fe-4S</keyword>
<dbReference type="GO" id="GO:0051539">
    <property type="term" value="F:4 iron, 4 sulfur cluster binding"/>
    <property type="evidence" value="ECO:0007669"/>
    <property type="project" value="UniProtKB-KW"/>
</dbReference>
<gene>
    <name evidence="10" type="ORF">SSA02_23890</name>
</gene>
<dbReference type="PANTHER" id="PTHR42989:SF1">
    <property type="entry name" value="FORMATE HYDROGENLYASE SUBUNIT 7-RELATED"/>
    <property type="match status" value="1"/>
</dbReference>
<dbReference type="AlphaFoldDB" id="A0A511BSA5"/>
<dbReference type="GO" id="GO:0046872">
    <property type="term" value="F:metal ion binding"/>
    <property type="evidence" value="ECO:0007669"/>
    <property type="project" value="UniProtKB-KW"/>
</dbReference>
<keyword evidence="8" id="KW-0472">Membrane</keyword>
<name>A0A511BSA5_9PROT</name>
<keyword evidence="3" id="KW-1003">Cell membrane</keyword>
<dbReference type="SUPFAM" id="SSF56770">
    <property type="entry name" value="HydA/Nqo6-like"/>
    <property type="match status" value="1"/>
</dbReference>
<accession>A0A511BSA5</accession>
<evidence type="ECO:0000256" key="1">
    <source>
        <dbReference type="ARBA" id="ARBA00001966"/>
    </source>
</evidence>
<keyword evidence="6" id="KW-0408">Iron</keyword>
<dbReference type="RefSeq" id="WP_147094282.1">
    <property type="nucleotide sequence ID" value="NZ_BJVC01000006.1"/>
</dbReference>
<evidence type="ECO:0000256" key="6">
    <source>
        <dbReference type="ARBA" id="ARBA00023004"/>
    </source>
</evidence>
<evidence type="ECO:0000256" key="7">
    <source>
        <dbReference type="ARBA" id="ARBA00023014"/>
    </source>
</evidence>
<sequence>MIFLRALLDAHRWRPRSDLPAAPRPLSLHVVACGGCDGCLVETRALQGAAYDIARHAIRFVESPCDAELLFVTGVVTRASLPALQARWAAMPSPKGVVAIGDCALGQGPFPTNYATLGGVMEAGLSGMRQCDVALRGCPPAPVEILRGLLLLTTGRVVSA</sequence>
<evidence type="ECO:0000256" key="3">
    <source>
        <dbReference type="ARBA" id="ARBA00022475"/>
    </source>
</evidence>
<evidence type="ECO:0000313" key="10">
    <source>
        <dbReference type="EMBL" id="GEL03226.1"/>
    </source>
</evidence>
<evidence type="ECO:0000256" key="2">
    <source>
        <dbReference type="ARBA" id="ARBA00009173"/>
    </source>
</evidence>
<dbReference type="EMBL" id="BJVC01000006">
    <property type="protein sequence ID" value="GEL03226.1"/>
    <property type="molecule type" value="Genomic_DNA"/>
</dbReference>
<comment type="cofactor">
    <cofactor evidence="1">
        <name>[4Fe-4S] cluster</name>
        <dbReference type="ChEBI" id="CHEBI:49883"/>
    </cofactor>
</comment>
<dbReference type="Proteomes" id="UP000321405">
    <property type="component" value="Unassembled WGS sequence"/>
</dbReference>
<reference evidence="10 11" key="1">
    <citation type="submission" date="2019-07" db="EMBL/GenBank/DDBJ databases">
        <title>Whole genome shotgun sequence of Swaminathania salitolerans NBRC 104436.</title>
        <authorList>
            <person name="Hosoyama A."/>
            <person name="Uohara A."/>
            <person name="Ohji S."/>
            <person name="Ichikawa N."/>
        </authorList>
    </citation>
    <scope>NUCLEOTIDE SEQUENCE [LARGE SCALE GENOMIC DNA]</scope>
    <source>
        <strain evidence="10 11">NBRC 104436</strain>
    </source>
</reference>
<proteinExistence type="inferred from homology"/>
<comment type="similarity">
    <text evidence="2">Belongs to the complex I 20 kDa subunit family.</text>
</comment>
<keyword evidence="7" id="KW-0411">Iron-sulfur</keyword>
<evidence type="ECO:0000313" key="11">
    <source>
        <dbReference type="Proteomes" id="UP000321405"/>
    </source>
</evidence>
<dbReference type="OrthoDB" id="9786737at2"/>